<evidence type="ECO:0000313" key="1">
    <source>
        <dbReference type="EMBL" id="AZQ10059.1"/>
    </source>
</evidence>
<evidence type="ECO:0000313" key="2">
    <source>
        <dbReference type="Proteomes" id="UP000278437"/>
    </source>
</evidence>
<dbReference type="EMBL" id="CP020373">
    <property type="protein sequence ID" value="AZQ10059.1"/>
    <property type="molecule type" value="Genomic_DNA"/>
</dbReference>
<dbReference type="Proteomes" id="UP000278437">
    <property type="component" value="Chromosome"/>
</dbReference>
<gene>
    <name evidence="1" type="ORF">STH12_00923</name>
</gene>
<name>A0ABM7D0U8_9GAMM</name>
<proteinExistence type="predicted"/>
<protein>
    <submittedName>
        <fullName evidence="1">Uncharacterized protein</fullName>
    </submittedName>
</protein>
<sequence>MMNLPKWAENTREERFFTAVLFHALKINASPFWTKLRDRLIIPSHVTVEDIGYEVCMLRDLAHANLIERVKQLEKQTFDLVLTLSNDSIVIIEAKAHQGYSTKQFNLMKETSEILLKNKNLGIKQVYIAGLHSSKYTPVSFKDLSFITWFELAELYPQMSDQFIRANDIYNN</sequence>
<keyword evidence="2" id="KW-1185">Reference proteome</keyword>
<dbReference type="RefSeq" id="WP_126166467.1">
    <property type="nucleotide sequence ID" value="NZ_CP020373.1"/>
</dbReference>
<organism evidence="1 2">
    <name type="scientific">Shewanella khirikhana</name>
    <dbReference type="NCBI Taxonomy" id="1965282"/>
    <lineage>
        <taxon>Bacteria</taxon>
        <taxon>Pseudomonadati</taxon>
        <taxon>Pseudomonadota</taxon>
        <taxon>Gammaproteobacteria</taxon>
        <taxon>Alteromonadales</taxon>
        <taxon>Shewanellaceae</taxon>
        <taxon>Shewanella</taxon>
    </lineage>
</organism>
<reference evidence="2" key="1">
    <citation type="submission" date="2017-03" db="EMBL/GenBank/DDBJ databases">
        <title>Full genome sequence of a non-lethal Shewanella isolate that potentiates virulence of Vibio parahaemolyticus causing acute hepatopancreatic necrosis disease (AHPND) in shrimp.</title>
        <authorList>
            <person name="Prachumwat A."/>
            <person name="Sritunyalucksana K."/>
        </authorList>
    </citation>
    <scope>NUCLEOTIDE SEQUENCE [LARGE SCALE GENOMIC DNA]</scope>
    <source>
        <strain evidence="2">TH2012</strain>
    </source>
</reference>
<accession>A0ABM7D0U8</accession>